<protein>
    <recommendedName>
        <fullName evidence="1">Staygreen protein domain-containing protein</fullName>
    </recommendedName>
</protein>
<dbReference type="AlphaFoldDB" id="A0A942UI28"/>
<feature type="domain" description="Staygreen protein" evidence="1">
    <location>
        <begin position="4"/>
        <end position="146"/>
    </location>
</feature>
<proteinExistence type="predicted"/>
<gene>
    <name evidence="2" type="ORF">KHA91_03695</name>
</gene>
<dbReference type="EMBL" id="JAGYPN010000001">
    <property type="protein sequence ID" value="MBS4221860.1"/>
    <property type="molecule type" value="Genomic_DNA"/>
</dbReference>
<reference evidence="2 3" key="1">
    <citation type="submission" date="2021-05" db="EMBL/GenBank/DDBJ databases">
        <title>Novel Bacillus species.</title>
        <authorList>
            <person name="Liu G."/>
        </authorList>
    </citation>
    <scope>NUCLEOTIDE SEQUENCE [LARGE SCALE GENOMIC DNA]</scope>
    <source>
        <strain evidence="2 3">FJAT-49682</strain>
    </source>
</reference>
<sequence length="150" mass="16981">MIKLQSNHFTVMVIPPATSYGPVDSRKYTLSNSNSHSTPVLTISTVDHKVANNEDMLTAEWMPKLGEYVLSVKINVGGEEITEDIAEQRFQTIHSMLPEMLSLIIKSDYALFKHVPWLLDASIYVQNDSCYPRLCTLEKVGTPRKYLNGY</sequence>
<organism evidence="2 3">
    <name type="scientific">Lederbergia citrea</name>
    <dbReference type="NCBI Taxonomy" id="2833581"/>
    <lineage>
        <taxon>Bacteria</taxon>
        <taxon>Bacillati</taxon>
        <taxon>Bacillota</taxon>
        <taxon>Bacilli</taxon>
        <taxon>Bacillales</taxon>
        <taxon>Bacillaceae</taxon>
        <taxon>Lederbergia</taxon>
    </lineage>
</organism>
<evidence type="ECO:0000313" key="2">
    <source>
        <dbReference type="EMBL" id="MBS4221860.1"/>
    </source>
</evidence>
<dbReference type="InterPro" id="IPR024438">
    <property type="entry name" value="Staygreen"/>
</dbReference>
<dbReference type="Pfam" id="PF12638">
    <property type="entry name" value="Staygreen"/>
    <property type="match status" value="1"/>
</dbReference>
<evidence type="ECO:0000259" key="1">
    <source>
        <dbReference type="Pfam" id="PF12638"/>
    </source>
</evidence>
<dbReference type="RefSeq" id="WP_213096849.1">
    <property type="nucleotide sequence ID" value="NZ_JAGYPK010000001.1"/>
</dbReference>
<name>A0A942UI28_9BACI</name>
<accession>A0A942UI28</accession>
<comment type="caution">
    <text evidence="2">The sequence shown here is derived from an EMBL/GenBank/DDBJ whole genome shotgun (WGS) entry which is preliminary data.</text>
</comment>
<evidence type="ECO:0000313" key="3">
    <source>
        <dbReference type="Proteomes" id="UP000676456"/>
    </source>
</evidence>
<dbReference type="Proteomes" id="UP000676456">
    <property type="component" value="Unassembled WGS sequence"/>
</dbReference>
<keyword evidence="3" id="KW-1185">Reference proteome</keyword>